<feature type="binding site" evidence="9">
    <location>
        <position position="316"/>
    </location>
    <ligand>
        <name>substrate</name>
    </ligand>
</feature>
<dbReference type="Gene3D" id="3.20.20.40">
    <property type="entry name" value="1, 4-beta cellobiohydrolase"/>
    <property type="match status" value="1"/>
</dbReference>
<proteinExistence type="inferred from homology"/>
<name>A0A372M035_9ACTN</name>
<evidence type="ECO:0000256" key="1">
    <source>
        <dbReference type="ARBA" id="ARBA00022729"/>
    </source>
</evidence>
<evidence type="ECO:0000256" key="7">
    <source>
        <dbReference type="ARBA" id="ARBA00023326"/>
    </source>
</evidence>
<reference evidence="14 15" key="1">
    <citation type="submission" date="2018-08" db="EMBL/GenBank/DDBJ databases">
        <title>Isolation, diversity and antifungal activity of Actinobacteria from wheat.</title>
        <authorList>
            <person name="Han C."/>
        </authorList>
    </citation>
    <scope>NUCLEOTIDE SEQUENCE [LARGE SCALE GENOMIC DNA]</scope>
    <source>
        <strain evidence="14 15">NEAU-YY421</strain>
    </source>
</reference>
<dbReference type="GO" id="GO:0030245">
    <property type="term" value="P:cellulose catabolic process"/>
    <property type="evidence" value="ECO:0007669"/>
    <property type="project" value="UniProtKB-KW"/>
</dbReference>
<evidence type="ECO:0000256" key="8">
    <source>
        <dbReference type="PIRSR" id="PIRSR001100-1"/>
    </source>
</evidence>
<feature type="active site" description="Proton donor" evidence="8 11">
    <location>
        <position position="167"/>
    </location>
</feature>
<dbReference type="PROSITE" id="PS00656">
    <property type="entry name" value="GLYCOSYL_HYDROL_F6_2"/>
    <property type="match status" value="1"/>
</dbReference>
<dbReference type="InterPro" id="IPR016288">
    <property type="entry name" value="Beta_cellobiohydrolase"/>
</dbReference>
<feature type="binding site" evidence="9">
    <location>
        <position position="94"/>
    </location>
    <ligand>
        <name>substrate</name>
    </ligand>
</feature>
<keyword evidence="3 12" id="KW-0136">Cellulose degradation</keyword>
<feature type="active site" description="Proton acceptor" evidence="8">
    <location>
        <position position="318"/>
    </location>
</feature>
<dbReference type="EC" id="3.2.1.-" evidence="12"/>
<organism evidence="14 15">
    <name type="scientific">Streptomyces triticagri</name>
    <dbReference type="NCBI Taxonomy" id="2293568"/>
    <lineage>
        <taxon>Bacteria</taxon>
        <taxon>Bacillati</taxon>
        <taxon>Actinomycetota</taxon>
        <taxon>Actinomycetes</taxon>
        <taxon>Kitasatosporales</taxon>
        <taxon>Streptomycetaceae</taxon>
        <taxon>Streptomyces</taxon>
    </lineage>
</organism>
<dbReference type="PRINTS" id="PR00733">
    <property type="entry name" value="GLHYDRLASE6"/>
</dbReference>
<dbReference type="PROSITE" id="PS00655">
    <property type="entry name" value="GLYCOSYL_HYDROL_F6_1"/>
    <property type="match status" value="1"/>
</dbReference>
<evidence type="ECO:0000256" key="10">
    <source>
        <dbReference type="PROSITE-ProRule" id="PRU10056"/>
    </source>
</evidence>
<evidence type="ECO:0000313" key="15">
    <source>
        <dbReference type="Proteomes" id="UP000263094"/>
    </source>
</evidence>
<feature type="active site" evidence="10">
    <location>
        <position position="129"/>
    </location>
</feature>
<keyword evidence="6 12" id="KW-0326">Glycosidase</keyword>
<dbReference type="OrthoDB" id="309899at2"/>
<evidence type="ECO:0000256" key="4">
    <source>
        <dbReference type="ARBA" id="ARBA00023157"/>
    </source>
</evidence>
<evidence type="ECO:0000313" key="14">
    <source>
        <dbReference type="EMBL" id="RFU84286.1"/>
    </source>
</evidence>
<evidence type="ECO:0000256" key="12">
    <source>
        <dbReference type="RuleBase" id="RU361186"/>
    </source>
</evidence>
<accession>A0A372M035</accession>
<feature type="binding site" evidence="9">
    <location>
        <position position="241"/>
    </location>
    <ligand>
        <name>substrate</name>
    </ligand>
</feature>
<dbReference type="SUPFAM" id="SSF51989">
    <property type="entry name" value="Glycosyl hydrolases family 6, cellulases"/>
    <property type="match status" value="1"/>
</dbReference>
<dbReference type="AlphaFoldDB" id="A0A372M035"/>
<keyword evidence="4" id="KW-1015">Disulfide bond</keyword>
<keyword evidence="7 12" id="KW-0624">Polysaccharide degradation</keyword>
<keyword evidence="2 12" id="KW-0378">Hydrolase</keyword>
<dbReference type="EMBL" id="QUAK01000122">
    <property type="protein sequence ID" value="RFU84286.1"/>
    <property type="molecule type" value="Genomic_DNA"/>
</dbReference>
<dbReference type="RefSeq" id="WP_128558071.1">
    <property type="nucleotide sequence ID" value="NZ_QUAK01000122.1"/>
</dbReference>
<evidence type="ECO:0000256" key="6">
    <source>
        <dbReference type="ARBA" id="ARBA00023295"/>
    </source>
</evidence>
<keyword evidence="1 12" id="KW-0732">Signal</keyword>
<sequence length="344" mass="36929">MTARFFRSHRRGTVVVSACALLTLALGCSAEEQPNPRDAEQAAAVGEASGPPQSPFWVDPDSAAAQQVKQWKADGRTEDAELIRRIADQPSAVWPAGDDPGPAIKAAREGASKTGRTAVLVAYNIPHRDCGQHSAGGATSEEFYRQWIGAFADNIEDAKALVILEPDALPHVADGCTPAEYHEQRFRLMSEAVDRLKKQPNVKVYLDAGNPAWITDPGKLAQPLWQAGLAKADGFALNVSNFQLDATNKEYGRQLSKLVGDKHFVIDTSRNGNGPLSGAPGEAWCNPPGRALGARPSTDTGDPLVDAYLWIKRPGESDGACRGGPQAGRWWPEYALSLARNSKA</sequence>
<evidence type="ECO:0000256" key="2">
    <source>
        <dbReference type="ARBA" id="ARBA00022801"/>
    </source>
</evidence>
<dbReference type="PANTHER" id="PTHR34876:SF4">
    <property type="entry name" value="1,4-BETA-D-GLUCAN CELLOBIOHYDROLASE C-RELATED"/>
    <property type="match status" value="1"/>
</dbReference>
<evidence type="ECO:0000256" key="9">
    <source>
        <dbReference type="PIRSR" id="PIRSR001100-2"/>
    </source>
</evidence>
<dbReference type="Proteomes" id="UP000263094">
    <property type="component" value="Unassembled WGS sequence"/>
</dbReference>
<dbReference type="Pfam" id="PF01341">
    <property type="entry name" value="Glyco_hydro_6"/>
    <property type="match status" value="1"/>
</dbReference>
<feature type="chain" id="PRO_5039746460" description="Glucanase" evidence="12">
    <location>
        <begin position="31"/>
        <end position="344"/>
    </location>
</feature>
<dbReference type="PIRSF" id="PIRSF001100">
    <property type="entry name" value="Beta_cellobiohydrolase"/>
    <property type="match status" value="1"/>
</dbReference>
<dbReference type="InterPro" id="IPR001524">
    <property type="entry name" value="Glyco_hydro_6_CS"/>
</dbReference>
<protein>
    <recommendedName>
        <fullName evidence="12">Glucanase</fullName>
        <ecNumber evidence="12">3.2.1.-</ecNumber>
    </recommendedName>
</protein>
<evidence type="ECO:0000256" key="11">
    <source>
        <dbReference type="PROSITE-ProRule" id="PRU10057"/>
    </source>
</evidence>
<keyword evidence="5 12" id="KW-0119">Carbohydrate metabolism</keyword>
<keyword evidence="15" id="KW-1185">Reference proteome</keyword>
<feature type="signal peptide" evidence="12">
    <location>
        <begin position="1"/>
        <end position="30"/>
    </location>
</feature>
<feature type="binding site" evidence="9">
    <location>
        <position position="284"/>
    </location>
    <ligand>
        <name>substrate</name>
    </ligand>
</feature>
<comment type="similarity">
    <text evidence="12">Belongs to the glycosyl hydrolase family 6.</text>
</comment>
<gene>
    <name evidence="14" type="ORF">DY218_23270</name>
</gene>
<evidence type="ECO:0000256" key="5">
    <source>
        <dbReference type="ARBA" id="ARBA00023277"/>
    </source>
</evidence>
<evidence type="ECO:0000256" key="3">
    <source>
        <dbReference type="ARBA" id="ARBA00023001"/>
    </source>
</evidence>
<dbReference type="PROSITE" id="PS51257">
    <property type="entry name" value="PROKAR_LIPOPROTEIN"/>
    <property type="match status" value="1"/>
</dbReference>
<dbReference type="PANTHER" id="PTHR34876">
    <property type="match status" value="1"/>
</dbReference>
<dbReference type="InterPro" id="IPR036434">
    <property type="entry name" value="Beta_cellobiohydrolase_sf"/>
</dbReference>
<dbReference type="GO" id="GO:0004553">
    <property type="term" value="F:hydrolase activity, hydrolyzing O-glycosyl compounds"/>
    <property type="evidence" value="ECO:0007669"/>
    <property type="project" value="InterPro"/>
</dbReference>
<comment type="caution">
    <text evidence="14">The sequence shown here is derived from an EMBL/GenBank/DDBJ whole genome shotgun (WGS) entry which is preliminary data.</text>
</comment>
<feature type="binding site" evidence="9">
    <location>
        <position position="312"/>
    </location>
    <ligand>
        <name>substrate</name>
    </ligand>
</feature>
<feature type="binding site" evidence="9">
    <location>
        <position position="213"/>
    </location>
    <ligand>
        <name>substrate</name>
    </ligand>
</feature>
<feature type="region of interest" description="Disordered" evidence="13">
    <location>
        <begin position="31"/>
        <end position="53"/>
    </location>
</feature>
<evidence type="ECO:0000256" key="13">
    <source>
        <dbReference type="SAM" id="MobiDB-lite"/>
    </source>
</evidence>